<gene>
    <name evidence="9" type="primary">tatA</name>
    <name evidence="11" type="ORF">FX983_03082</name>
</gene>
<keyword evidence="7 9" id="KW-0811">Translocation</keyword>
<keyword evidence="2 9" id="KW-0813">Transport</keyword>
<keyword evidence="5 9" id="KW-0653">Protein transport</keyword>
<evidence type="ECO:0000256" key="1">
    <source>
        <dbReference type="ARBA" id="ARBA00004162"/>
    </source>
</evidence>
<keyword evidence="6 9" id="KW-1133">Transmembrane helix</keyword>
<feature type="region of interest" description="Disordered" evidence="10">
    <location>
        <begin position="44"/>
        <end position="68"/>
    </location>
</feature>
<comment type="caution">
    <text evidence="11">The sequence shown here is derived from an EMBL/GenBank/DDBJ whole genome shotgun (WGS) entry which is preliminary data.</text>
</comment>
<dbReference type="EMBL" id="JAAAXX010000001">
    <property type="protein sequence ID" value="KAF2395099.1"/>
    <property type="molecule type" value="Genomic_DNA"/>
</dbReference>
<dbReference type="PANTHER" id="PTHR42982:SF1">
    <property type="entry name" value="SEC-INDEPENDENT PROTEIN TRANSLOCASE PROTEIN TATA"/>
    <property type="match status" value="1"/>
</dbReference>
<evidence type="ECO:0000256" key="6">
    <source>
        <dbReference type="ARBA" id="ARBA00022989"/>
    </source>
</evidence>
<dbReference type="Gene3D" id="1.20.5.3310">
    <property type="match status" value="1"/>
</dbReference>
<dbReference type="NCBIfam" id="NF001681">
    <property type="entry name" value="PRK00442.1"/>
    <property type="match status" value="1"/>
</dbReference>
<accession>A0A6L5C2S3</accession>
<name>A0A6L5C2S3_9PSED</name>
<comment type="similarity">
    <text evidence="9">Belongs to the TatA/E family.</text>
</comment>
<evidence type="ECO:0000256" key="10">
    <source>
        <dbReference type="SAM" id="MobiDB-lite"/>
    </source>
</evidence>
<comment type="function">
    <text evidence="9">Part of the twin-arginine translocation (Tat) system that transports large folded proteins containing a characteristic twin-arginine motif in their signal peptide across membranes. TatA could form the protein-conducting channel of the Tat system.</text>
</comment>
<dbReference type="InterPro" id="IPR003369">
    <property type="entry name" value="TatA/B/E"/>
</dbReference>
<dbReference type="Pfam" id="PF02416">
    <property type="entry name" value="TatA_B_E"/>
    <property type="match status" value="1"/>
</dbReference>
<protein>
    <recommendedName>
        <fullName evidence="9">Sec-independent protein translocase protein TatA</fullName>
    </recommendedName>
</protein>
<dbReference type="GO" id="GO:0043953">
    <property type="term" value="P:protein transport by the Tat complex"/>
    <property type="evidence" value="ECO:0007669"/>
    <property type="project" value="UniProtKB-UniRule"/>
</dbReference>
<evidence type="ECO:0000256" key="3">
    <source>
        <dbReference type="ARBA" id="ARBA00022475"/>
    </source>
</evidence>
<comment type="subcellular location">
    <subcellularLocation>
        <location evidence="1 9">Cell membrane</location>
        <topology evidence="1 9">Single-pass membrane protein</topology>
    </subcellularLocation>
</comment>
<evidence type="ECO:0000256" key="8">
    <source>
        <dbReference type="ARBA" id="ARBA00023136"/>
    </source>
</evidence>
<dbReference type="PANTHER" id="PTHR42982">
    <property type="entry name" value="SEC-INDEPENDENT PROTEIN TRANSLOCASE PROTEIN TATA"/>
    <property type="match status" value="1"/>
</dbReference>
<evidence type="ECO:0000256" key="9">
    <source>
        <dbReference type="HAMAP-Rule" id="MF_00236"/>
    </source>
</evidence>
<keyword evidence="8 9" id="KW-0472">Membrane</keyword>
<evidence type="ECO:0000256" key="5">
    <source>
        <dbReference type="ARBA" id="ARBA00022927"/>
    </source>
</evidence>
<dbReference type="Proteomes" id="UP000475265">
    <property type="component" value="Unassembled WGS sequence"/>
</dbReference>
<proteinExistence type="inferred from homology"/>
<keyword evidence="4 9" id="KW-0812">Transmembrane</keyword>
<organism evidence="11 12">
    <name type="scientific">Pseudomonas frederiksbergensis</name>
    <dbReference type="NCBI Taxonomy" id="104087"/>
    <lineage>
        <taxon>Bacteria</taxon>
        <taxon>Pseudomonadati</taxon>
        <taxon>Pseudomonadota</taxon>
        <taxon>Gammaproteobacteria</taxon>
        <taxon>Pseudomonadales</taxon>
        <taxon>Pseudomonadaceae</taxon>
        <taxon>Pseudomonas</taxon>
    </lineage>
</organism>
<dbReference type="AlphaFoldDB" id="A0A6L5C2S3"/>
<evidence type="ECO:0000313" key="11">
    <source>
        <dbReference type="EMBL" id="KAF2395099.1"/>
    </source>
</evidence>
<sequence length="82" mass="9035">MGIFDWKHWIVIIIVVALVFGTKKLKTLGPDLGETIKGFRKAMNEDESKPGEQPLESQQAPGSPPRTVYVQASKDEVLAGKN</sequence>
<evidence type="ECO:0000256" key="7">
    <source>
        <dbReference type="ARBA" id="ARBA00023010"/>
    </source>
</evidence>
<dbReference type="NCBIfam" id="TIGR01411">
    <property type="entry name" value="tatAE"/>
    <property type="match status" value="1"/>
</dbReference>
<dbReference type="RefSeq" id="WP_163910087.1">
    <property type="nucleotide sequence ID" value="NZ_JAAAXX010000001.1"/>
</dbReference>
<keyword evidence="3 9" id="KW-1003">Cell membrane</keyword>
<dbReference type="GO" id="GO:0008320">
    <property type="term" value="F:protein transmembrane transporter activity"/>
    <property type="evidence" value="ECO:0007669"/>
    <property type="project" value="UniProtKB-UniRule"/>
</dbReference>
<dbReference type="InterPro" id="IPR006312">
    <property type="entry name" value="TatA/E"/>
</dbReference>
<evidence type="ECO:0000256" key="2">
    <source>
        <dbReference type="ARBA" id="ARBA00022448"/>
    </source>
</evidence>
<evidence type="ECO:0000256" key="4">
    <source>
        <dbReference type="ARBA" id="ARBA00022692"/>
    </source>
</evidence>
<reference evidence="11 12" key="1">
    <citation type="submission" date="2019-12" db="EMBL/GenBank/DDBJ databases">
        <title>Endophytic bacteria associated with Panax ginseng seedlings.</title>
        <authorList>
            <person name="Park J.M."/>
            <person name="Shin R."/>
            <person name="Jo S.H."/>
        </authorList>
    </citation>
    <scope>NUCLEOTIDE SEQUENCE [LARGE SCALE GENOMIC DNA]</scope>
    <source>
        <strain evidence="11 12">PgKB32</strain>
    </source>
</reference>
<comment type="subunit">
    <text evidence="9">The Tat system comprises two distinct complexes: a TatABC complex, containing multiple copies of TatA, TatB and TatC subunits, and a separate TatA complex, containing only TatA subunits. Substrates initially bind to the TatABC complex, which probably triggers association of the separate TatA complex to form the active translocon.</text>
</comment>
<evidence type="ECO:0000313" key="12">
    <source>
        <dbReference type="Proteomes" id="UP000475265"/>
    </source>
</evidence>
<dbReference type="GO" id="GO:0033281">
    <property type="term" value="C:TAT protein transport complex"/>
    <property type="evidence" value="ECO:0007669"/>
    <property type="project" value="UniProtKB-UniRule"/>
</dbReference>
<dbReference type="HAMAP" id="MF_00236">
    <property type="entry name" value="TatA_E"/>
    <property type="match status" value="1"/>
</dbReference>